<organism evidence="2 3">
    <name type="scientific">Arthrobacter mobilis</name>
    <dbReference type="NCBI Taxonomy" id="2724944"/>
    <lineage>
        <taxon>Bacteria</taxon>
        <taxon>Bacillati</taxon>
        <taxon>Actinomycetota</taxon>
        <taxon>Actinomycetes</taxon>
        <taxon>Micrococcales</taxon>
        <taxon>Micrococcaceae</taxon>
        <taxon>Arthrobacter</taxon>
    </lineage>
</organism>
<accession>A0A7X6K4A4</accession>
<protein>
    <submittedName>
        <fullName evidence="2">Uncharacterized protein</fullName>
    </submittedName>
</protein>
<feature type="compositionally biased region" description="Basic and acidic residues" evidence="1">
    <location>
        <begin position="1"/>
        <end position="18"/>
    </location>
</feature>
<name>A0A7X6K4A4_9MICC</name>
<sequence>MTEERPELDPQIDQREDGVVIEPGAEIDEDLERHTGNPDQPGETS</sequence>
<comment type="caution">
    <text evidence="2">The sequence shown here is derived from an EMBL/GenBank/DDBJ whole genome shotgun (WGS) entry which is preliminary data.</text>
</comment>
<keyword evidence="3" id="KW-1185">Reference proteome</keyword>
<evidence type="ECO:0000256" key="1">
    <source>
        <dbReference type="SAM" id="MobiDB-lite"/>
    </source>
</evidence>
<proteinExistence type="predicted"/>
<evidence type="ECO:0000313" key="3">
    <source>
        <dbReference type="Proteomes" id="UP000544090"/>
    </source>
</evidence>
<dbReference type="RefSeq" id="WP_168484363.1">
    <property type="nucleotide sequence ID" value="NZ_JAAZSQ010000001.1"/>
</dbReference>
<dbReference type="EMBL" id="JAAZSQ010000001">
    <property type="protein sequence ID" value="NKX53004.1"/>
    <property type="molecule type" value="Genomic_DNA"/>
</dbReference>
<dbReference type="Proteomes" id="UP000544090">
    <property type="component" value="Unassembled WGS sequence"/>
</dbReference>
<feature type="region of interest" description="Disordered" evidence="1">
    <location>
        <begin position="1"/>
        <end position="45"/>
    </location>
</feature>
<dbReference type="AlphaFoldDB" id="A0A7X6K4A4"/>
<gene>
    <name evidence="2" type="ORF">HGG74_00340</name>
</gene>
<evidence type="ECO:0000313" key="2">
    <source>
        <dbReference type="EMBL" id="NKX53004.1"/>
    </source>
</evidence>
<reference evidence="2 3" key="1">
    <citation type="submission" date="2020-04" db="EMBL/GenBank/DDBJ databases">
        <title>Arthrobacter sp. nov.</title>
        <authorList>
            <person name="Liu S."/>
        </authorList>
    </citation>
    <scope>NUCLEOTIDE SEQUENCE [LARGE SCALE GENOMIC DNA]</scope>
    <source>
        <strain evidence="2 3">E918</strain>
    </source>
</reference>